<sequence length="75" mass="8311">AARAKRRGEGLSAAHRFLFGGRHVAPRGHYPEPRRAEHRRGAGYRPERPLRCAPSRIPAGAGRGGGQFRVFARQQ</sequence>
<comment type="caution">
    <text evidence="2">The sequence shown here is derived from an EMBL/GenBank/DDBJ whole genome shotgun (WGS) entry which is preliminary data.</text>
</comment>
<accession>A0A699XKG0</accession>
<proteinExistence type="predicted"/>
<evidence type="ECO:0000313" key="2">
    <source>
        <dbReference type="EMBL" id="GFD59693.1"/>
    </source>
</evidence>
<protein>
    <submittedName>
        <fullName evidence="2">Uncharacterized protein</fullName>
    </submittedName>
</protein>
<feature type="non-terminal residue" evidence="2">
    <location>
        <position position="1"/>
    </location>
</feature>
<gene>
    <name evidence="2" type="ORF">Tci_931662</name>
</gene>
<name>A0A699XKG0_TANCI</name>
<dbReference type="AlphaFoldDB" id="A0A699XKG0"/>
<evidence type="ECO:0000256" key="1">
    <source>
        <dbReference type="SAM" id="MobiDB-lite"/>
    </source>
</evidence>
<feature type="region of interest" description="Disordered" evidence="1">
    <location>
        <begin position="23"/>
        <end position="75"/>
    </location>
</feature>
<reference evidence="2" key="1">
    <citation type="journal article" date="2019" name="Sci. Rep.">
        <title>Draft genome of Tanacetum cinerariifolium, the natural source of mosquito coil.</title>
        <authorList>
            <person name="Yamashiro T."/>
            <person name="Shiraishi A."/>
            <person name="Satake H."/>
            <person name="Nakayama K."/>
        </authorList>
    </citation>
    <scope>NUCLEOTIDE SEQUENCE</scope>
</reference>
<organism evidence="2">
    <name type="scientific">Tanacetum cinerariifolium</name>
    <name type="common">Dalmatian daisy</name>
    <name type="synonym">Chrysanthemum cinerariifolium</name>
    <dbReference type="NCBI Taxonomy" id="118510"/>
    <lineage>
        <taxon>Eukaryota</taxon>
        <taxon>Viridiplantae</taxon>
        <taxon>Streptophyta</taxon>
        <taxon>Embryophyta</taxon>
        <taxon>Tracheophyta</taxon>
        <taxon>Spermatophyta</taxon>
        <taxon>Magnoliopsida</taxon>
        <taxon>eudicotyledons</taxon>
        <taxon>Gunneridae</taxon>
        <taxon>Pentapetalae</taxon>
        <taxon>asterids</taxon>
        <taxon>campanulids</taxon>
        <taxon>Asterales</taxon>
        <taxon>Asteraceae</taxon>
        <taxon>Asteroideae</taxon>
        <taxon>Anthemideae</taxon>
        <taxon>Anthemidinae</taxon>
        <taxon>Tanacetum</taxon>
    </lineage>
</organism>
<dbReference type="EMBL" id="BKCJ011868074">
    <property type="protein sequence ID" value="GFD59693.1"/>
    <property type="molecule type" value="Genomic_DNA"/>
</dbReference>